<reference evidence="2 3" key="1">
    <citation type="submission" date="2022-11" db="EMBL/GenBank/DDBJ databases">
        <title>Minimal conservation of predation-associated metabolite biosynthetic gene clusters underscores biosynthetic potential of Myxococcota including descriptions for ten novel species: Archangium lansinium sp. nov., Myxococcus landrumus sp. nov., Nannocystis bai.</title>
        <authorList>
            <person name="Ahearne A."/>
            <person name="Stevens C."/>
            <person name="Dowd S."/>
        </authorList>
    </citation>
    <scope>NUCLEOTIDE SEQUENCE [LARGE SCALE GENOMIC DNA]</scope>
    <source>
        <strain evidence="2 3">NCWAL01</strain>
    </source>
</reference>
<dbReference type="PROSITE" id="PS00409">
    <property type="entry name" value="PROKAR_NTER_METHYL"/>
    <property type="match status" value="1"/>
</dbReference>
<dbReference type="InterPro" id="IPR012902">
    <property type="entry name" value="N_methyl_site"/>
</dbReference>
<keyword evidence="1" id="KW-0472">Membrane</keyword>
<keyword evidence="3" id="KW-1185">Reference proteome</keyword>
<dbReference type="SUPFAM" id="SSF54523">
    <property type="entry name" value="Pili subunits"/>
    <property type="match status" value="1"/>
</dbReference>
<evidence type="ECO:0000313" key="3">
    <source>
        <dbReference type="Proteomes" id="UP001221838"/>
    </source>
</evidence>
<dbReference type="NCBIfam" id="TIGR02532">
    <property type="entry name" value="IV_pilin_GFxxxE"/>
    <property type="match status" value="1"/>
</dbReference>
<sequence>MTQTRRNRGFTLIELMIVVAIIGILAAIAIPNFIRFQARARQSEVNTNLKSLFTGLRTQQKKPPESIRATGFAPERGNRYTYKIGDCGATEDRTNIDAEQHNDDTCIGADVFKFGTGFPDGGKFETIQLSSATWNAKGTANGLSVDPGIEGDNASWDFLAYAAGDVDNTIENDASDSWSIASADGNLQSVCPAVTEPEAVAAGEPFNISNDVNCGAP</sequence>
<evidence type="ECO:0000256" key="1">
    <source>
        <dbReference type="SAM" id="Phobius"/>
    </source>
</evidence>
<accession>A0ABT5D9H6</accession>
<dbReference type="PANTHER" id="PTHR30093">
    <property type="entry name" value="GENERAL SECRETION PATHWAY PROTEIN G"/>
    <property type="match status" value="1"/>
</dbReference>
<dbReference type="InterPro" id="IPR028188">
    <property type="entry name" value="Pilin_PilA"/>
</dbReference>
<dbReference type="Proteomes" id="UP001221838">
    <property type="component" value="Unassembled WGS sequence"/>
</dbReference>
<protein>
    <submittedName>
        <fullName evidence="2">Prepilin-type N-terminal cleavage/methylation domain-containing protein</fullName>
    </submittedName>
</protein>
<dbReference type="Pfam" id="PF07963">
    <property type="entry name" value="N_methyl"/>
    <property type="match status" value="1"/>
</dbReference>
<dbReference type="InterPro" id="IPR045584">
    <property type="entry name" value="Pilin-like"/>
</dbReference>
<keyword evidence="1" id="KW-1133">Transmembrane helix</keyword>
<dbReference type="EMBL" id="JAQNDM010000002">
    <property type="protein sequence ID" value="MDC0709783.1"/>
    <property type="molecule type" value="Genomic_DNA"/>
</dbReference>
<feature type="transmembrane region" description="Helical" evidence="1">
    <location>
        <begin position="12"/>
        <end position="34"/>
    </location>
</feature>
<organism evidence="2 3">
    <name type="scientific">Stigmatella ashevillensis</name>
    <dbReference type="NCBI Taxonomy" id="2995309"/>
    <lineage>
        <taxon>Bacteria</taxon>
        <taxon>Pseudomonadati</taxon>
        <taxon>Myxococcota</taxon>
        <taxon>Myxococcia</taxon>
        <taxon>Myxococcales</taxon>
        <taxon>Cystobacterineae</taxon>
        <taxon>Archangiaceae</taxon>
        <taxon>Stigmatella</taxon>
    </lineage>
</organism>
<evidence type="ECO:0000313" key="2">
    <source>
        <dbReference type="EMBL" id="MDC0709783.1"/>
    </source>
</evidence>
<gene>
    <name evidence="2" type="ORF">POL68_15025</name>
</gene>
<comment type="caution">
    <text evidence="2">The sequence shown here is derived from an EMBL/GenBank/DDBJ whole genome shotgun (WGS) entry which is preliminary data.</text>
</comment>
<dbReference type="RefSeq" id="WP_272138638.1">
    <property type="nucleotide sequence ID" value="NZ_JAQNDM010000002.1"/>
</dbReference>
<keyword evidence="1" id="KW-0812">Transmembrane</keyword>
<proteinExistence type="predicted"/>
<name>A0ABT5D9H6_9BACT</name>
<dbReference type="Gene3D" id="3.30.700.10">
    <property type="entry name" value="Glycoprotein, Type 4 Pilin"/>
    <property type="match status" value="1"/>
</dbReference>
<dbReference type="Pfam" id="PF14245">
    <property type="entry name" value="Pilin_PilA"/>
    <property type="match status" value="1"/>
</dbReference>